<dbReference type="RefSeq" id="WP_175559908.1">
    <property type="nucleotide sequence ID" value="NZ_FOMG01000001.1"/>
</dbReference>
<organism evidence="1 2">
    <name type="scientific">Clostridium uliginosum</name>
    <dbReference type="NCBI Taxonomy" id="119641"/>
    <lineage>
        <taxon>Bacteria</taxon>
        <taxon>Bacillati</taxon>
        <taxon>Bacillota</taxon>
        <taxon>Clostridia</taxon>
        <taxon>Eubacteriales</taxon>
        <taxon>Clostridiaceae</taxon>
        <taxon>Clostridium</taxon>
    </lineage>
</organism>
<accession>A0A1I1GSG4</accession>
<reference evidence="1 2" key="1">
    <citation type="submission" date="2016-10" db="EMBL/GenBank/DDBJ databases">
        <authorList>
            <person name="de Groot N.N."/>
        </authorList>
    </citation>
    <scope>NUCLEOTIDE SEQUENCE [LARGE SCALE GENOMIC DNA]</scope>
    <source>
        <strain evidence="1 2">DSM 12992</strain>
    </source>
</reference>
<evidence type="ECO:0000313" key="2">
    <source>
        <dbReference type="Proteomes" id="UP000199263"/>
    </source>
</evidence>
<keyword evidence="2" id="KW-1185">Reference proteome</keyword>
<evidence type="ECO:0000313" key="1">
    <source>
        <dbReference type="EMBL" id="SFC14727.1"/>
    </source>
</evidence>
<dbReference type="STRING" id="119641.SAMN05421842_10152"/>
<sequence>MFVIYCIFVVLAICIFCGVCIGIYNVRVSNAQIETRDLLKKQVKLQEEQIKDVKR</sequence>
<dbReference type="EMBL" id="FOMG01000001">
    <property type="protein sequence ID" value="SFC14727.1"/>
    <property type="molecule type" value="Genomic_DNA"/>
</dbReference>
<name>A0A1I1GSG4_9CLOT</name>
<protein>
    <submittedName>
        <fullName evidence="1">Uncharacterized protein</fullName>
    </submittedName>
</protein>
<proteinExistence type="predicted"/>
<dbReference type="AlphaFoldDB" id="A0A1I1GSG4"/>
<gene>
    <name evidence="1" type="ORF">SAMN05421842_10152</name>
</gene>
<dbReference type="Proteomes" id="UP000199263">
    <property type="component" value="Unassembled WGS sequence"/>
</dbReference>